<dbReference type="InParanoid" id="H2AW35"/>
<dbReference type="KEGG" id="kaf:KAFR_0E04340"/>
<dbReference type="PANTHER" id="PTHR46515">
    <property type="entry name" value="TATA ELEMENT MODULATORY FACTOR TMF1"/>
    <property type="match status" value="1"/>
</dbReference>
<feature type="coiled-coil region" evidence="1">
    <location>
        <begin position="504"/>
        <end position="604"/>
    </location>
</feature>
<dbReference type="Gene3D" id="1.10.287.1490">
    <property type="match status" value="1"/>
</dbReference>
<dbReference type="GeneID" id="13884032"/>
<evidence type="ECO:0000256" key="1">
    <source>
        <dbReference type="SAM" id="Coils"/>
    </source>
</evidence>
<gene>
    <name evidence="4" type="primary">KAFR0E04340</name>
    <name evidence="4" type="ORF">KAFR_0E04340</name>
</gene>
<reference evidence="4 5" key="1">
    <citation type="journal article" date="2011" name="Proc. Natl. Acad. Sci. U.S.A.">
        <title>Evolutionary erosion of yeast sex chromosomes by mating-type switching accidents.</title>
        <authorList>
            <person name="Gordon J.L."/>
            <person name="Armisen D."/>
            <person name="Proux-Wera E."/>
            <person name="Oheigeartaigh S.S."/>
            <person name="Byrne K.P."/>
            <person name="Wolfe K.H."/>
        </authorList>
    </citation>
    <scope>NUCLEOTIDE SEQUENCE [LARGE SCALE GENOMIC DNA]</scope>
    <source>
        <strain evidence="5">ATCC 22294 / BCRC 22015 / CBS 2517 / CECT 1963 / NBRC 1671 / NRRL Y-8276</strain>
    </source>
</reference>
<dbReference type="PANTHER" id="PTHR46515:SF1">
    <property type="entry name" value="TATA ELEMENT MODULATORY FACTOR"/>
    <property type="match status" value="1"/>
</dbReference>
<dbReference type="InterPro" id="IPR022091">
    <property type="entry name" value="TMF_TATA-bd"/>
</dbReference>
<feature type="domain" description="TATA element modulatory factor 1 TATA binding" evidence="3">
    <location>
        <begin position="493"/>
        <end position="605"/>
    </location>
</feature>
<dbReference type="FunCoup" id="H2AW35">
    <property type="interactions" value="550"/>
</dbReference>
<dbReference type="GO" id="GO:0031267">
    <property type="term" value="F:small GTPase binding"/>
    <property type="evidence" value="ECO:0007669"/>
    <property type="project" value="EnsemblFungi"/>
</dbReference>
<feature type="coiled-coil region" evidence="1">
    <location>
        <begin position="317"/>
        <end position="393"/>
    </location>
</feature>
<dbReference type="Proteomes" id="UP000005220">
    <property type="component" value="Chromosome 5"/>
</dbReference>
<feature type="coiled-coil region" evidence="1">
    <location>
        <begin position="114"/>
        <end position="235"/>
    </location>
</feature>
<protein>
    <recommendedName>
        <fullName evidence="3">TATA element modulatory factor 1 TATA binding domain-containing protein</fullName>
    </recommendedName>
</protein>
<keyword evidence="5" id="KW-1185">Reference proteome</keyword>
<evidence type="ECO:0000313" key="4">
    <source>
        <dbReference type="EMBL" id="CCF58585.1"/>
    </source>
</evidence>
<name>H2AW35_KAZAF</name>
<proteinExistence type="predicted"/>
<dbReference type="OrthoDB" id="74178at2759"/>
<feature type="region of interest" description="Disordered" evidence="2">
    <location>
        <begin position="1"/>
        <end position="66"/>
    </location>
</feature>
<dbReference type="GO" id="GO:0005794">
    <property type="term" value="C:Golgi apparatus"/>
    <property type="evidence" value="ECO:0007669"/>
    <property type="project" value="TreeGrafter"/>
</dbReference>
<dbReference type="GO" id="GO:0005783">
    <property type="term" value="C:endoplasmic reticulum"/>
    <property type="evidence" value="ECO:0007669"/>
    <property type="project" value="TreeGrafter"/>
</dbReference>
<dbReference type="RefSeq" id="XP_003957720.1">
    <property type="nucleotide sequence ID" value="XM_003957671.1"/>
</dbReference>
<accession>H2AW35</accession>
<dbReference type="AlphaFoldDB" id="H2AW35"/>
<dbReference type="EMBL" id="HE650825">
    <property type="protein sequence ID" value="CCF58585.1"/>
    <property type="molecule type" value="Genomic_DNA"/>
</dbReference>
<feature type="compositionally biased region" description="Low complexity" evidence="2">
    <location>
        <begin position="29"/>
        <end position="38"/>
    </location>
</feature>
<sequence>MSSSNKKLSLEERLSLAASKKGKKKSKKPALNAALSSPSPSPLPLDSDAEADHSSQILAETEPHKQEEYELDPFFKQCLPDNFMELDPIRLIELIRPNVEKLNKTQDSSLFRLVKEKDESIQKLEKTNELLSKNEKKSLYTISQLEEKSTKLENEYDILKSADKKNTVKIDQLKKELAALNKINKEGESNFKELTKREEDWKNIETKLESKERTIEELNATIQALEASSKQEKNDHEEKVKRLIESNNEHIISLESSLEQLRIQLSGSESTADDKEGGAINTESYSLLQEQLTSSKKNWESIEFQLNLKMTNLETSLGEKEKLITGLNTEIQNLKVENSRLVTEIEAKKEESKTLRLQFKETSNKTSILEMSLNNLKDDYNLLESKYMIQKSQLENNIKEDHSANEIIKHFENGSHEDWFLQAESSLLSIEEKPQDERKNTVTDDNSNLQIDINEIPDEAATMTQHAYNDDSFMRNSSASLFRKPSTNIQSNSNNIDSGTTQIVTRLGAEIRRLEGELKSIQDRYNNLSHEKSNANEEILRLMNENGQYQSLKEENENLQLRINELNHKLEASLQVLGEKAEQNQELENDVSDLKEMLHLQVQQMVEIQEKISDLK</sequence>
<evidence type="ECO:0000259" key="3">
    <source>
        <dbReference type="Pfam" id="PF12325"/>
    </source>
</evidence>
<evidence type="ECO:0000256" key="2">
    <source>
        <dbReference type="SAM" id="MobiDB-lite"/>
    </source>
</evidence>
<dbReference type="STRING" id="1071382.H2AW35"/>
<dbReference type="eggNOG" id="KOG4673">
    <property type="taxonomic scope" value="Eukaryota"/>
</dbReference>
<dbReference type="Pfam" id="PF12325">
    <property type="entry name" value="TMF_TATA_bd"/>
    <property type="match status" value="1"/>
</dbReference>
<dbReference type="InterPro" id="IPR052602">
    <property type="entry name" value="Growth_transcription_reg"/>
</dbReference>
<dbReference type="HOGENOM" id="CLU_018551_0_0_1"/>
<organism evidence="4 5">
    <name type="scientific">Kazachstania africana (strain ATCC 22294 / BCRC 22015 / CBS 2517 / CECT 1963 / NBRC 1671 / NRRL Y-8276)</name>
    <name type="common">Yeast</name>
    <name type="synonym">Kluyveromyces africanus</name>
    <dbReference type="NCBI Taxonomy" id="1071382"/>
    <lineage>
        <taxon>Eukaryota</taxon>
        <taxon>Fungi</taxon>
        <taxon>Dikarya</taxon>
        <taxon>Ascomycota</taxon>
        <taxon>Saccharomycotina</taxon>
        <taxon>Saccharomycetes</taxon>
        <taxon>Saccharomycetales</taxon>
        <taxon>Saccharomycetaceae</taxon>
        <taxon>Kazachstania</taxon>
    </lineage>
</organism>
<evidence type="ECO:0000313" key="5">
    <source>
        <dbReference type="Proteomes" id="UP000005220"/>
    </source>
</evidence>
<keyword evidence="1" id="KW-0175">Coiled coil</keyword>